<sequence length="322" mass="35278">MSLEVIYVVRHGFRSSWSIDHVTGTYTSFLRSPTGLPTDPALTSHGVEQADELAGHLLNLNPPIDQVYSSPYYRCLQTISPFISRHNAGQNKVLASDDDVPHSRLSIRVESGLSEWYGRAHFEHPTSAALDDLSALFADLDTNYVSSPAPRRRGESIPQLYERVASCIEAVIAHCDRQGKKSVLISTHAAVVIALGRVLTATVPDDVGADDFRAFTCGLSEYRRREIYQDHGLALGSGSNIPTSKDPYQRCSFGLSTYWTCNVNSDCSFLHGGEERGWRFSGDESFIEVDREGLLPSTLESRPNTAAEKGGDGSRGASVPKL</sequence>
<dbReference type="InterPro" id="IPR029033">
    <property type="entry name" value="His_PPase_superfam"/>
</dbReference>
<dbReference type="SUPFAM" id="SSF53254">
    <property type="entry name" value="Phosphoglycerate mutase-like"/>
    <property type="match status" value="1"/>
</dbReference>
<feature type="region of interest" description="Disordered" evidence="1">
    <location>
        <begin position="294"/>
        <end position="322"/>
    </location>
</feature>
<evidence type="ECO:0000313" key="3">
    <source>
        <dbReference type="Proteomes" id="UP000297716"/>
    </source>
</evidence>
<reference evidence="2 3" key="1">
    <citation type="submission" date="2019-03" db="EMBL/GenBank/DDBJ databases">
        <title>Draft genome sequence of Xylaria hypoxylon DSM 108379, a ubiquitous saprotrophic-parasitic fungi on hardwood.</title>
        <authorList>
            <person name="Buettner E."/>
            <person name="Leonhardt S."/>
            <person name="Gebauer A.M."/>
            <person name="Liers C."/>
            <person name="Hofrichter M."/>
            <person name="Kellner H."/>
        </authorList>
    </citation>
    <scope>NUCLEOTIDE SEQUENCE [LARGE SCALE GENOMIC DNA]</scope>
    <source>
        <strain evidence="2 3">DSM 108379</strain>
    </source>
</reference>
<evidence type="ECO:0000313" key="2">
    <source>
        <dbReference type="EMBL" id="TGJ80578.1"/>
    </source>
</evidence>
<dbReference type="Proteomes" id="UP000297716">
    <property type="component" value="Unassembled WGS sequence"/>
</dbReference>
<dbReference type="EMBL" id="SKBN01000213">
    <property type="protein sequence ID" value="TGJ80578.1"/>
    <property type="molecule type" value="Genomic_DNA"/>
</dbReference>
<comment type="caution">
    <text evidence="2">The sequence shown here is derived from an EMBL/GenBank/DDBJ whole genome shotgun (WGS) entry which is preliminary data.</text>
</comment>
<protein>
    <submittedName>
        <fullName evidence="2">Uncharacterized protein</fullName>
    </submittedName>
</protein>
<keyword evidence="3" id="KW-1185">Reference proteome</keyword>
<gene>
    <name evidence="2" type="ORF">E0Z10_g8176</name>
</gene>
<organism evidence="2 3">
    <name type="scientific">Xylaria hypoxylon</name>
    <dbReference type="NCBI Taxonomy" id="37992"/>
    <lineage>
        <taxon>Eukaryota</taxon>
        <taxon>Fungi</taxon>
        <taxon>Dikarya</taxon>
        <taxon>Ascomycota</taxon>
        <taxon>Pezizomycotina</taxon>
        <taxon>Sordariomycetes</taxon>
        <taxon>Xylariomycetidae</taxon>
        <taxon>Xylariales</taxon>
        <taxon>Xylariaceae</taxon>
        <taxon>Xylaria</taxon>
    </lineage>
</organism>
<proteinExistence type="predicted"/>
<dbReference type="OrthoDB" id="414418at2759"/>
<dbReference type="STRING" id="37992.A0A4Z0YKE8"/>
<dbReference type="PANTHER" id="PTHR16469:SF51">
    <property type="entry name" value="TRANSCRIPTION FACTOR TAU 55 KDA SUBUNIT"/>
    <property type="match status" value="1"/>
</dbReference>
<dbReference type="AlphaFoldDB" id="A0A4Z0YKE8"/>
<accession>A0A4Z0YKE8</accession>
<dbReference type="PANTHER" id="PTHR16469">
    <property type="entry name" value="UBIQUITIN-ASSOCIATED AND SH3 DOMAIN-CONTAINING BA-RELATED"/>
    <property type="match status" value="1"/>
</dbReference>
<dbReference type="SMART" id="SM00855">
    <property type="entry name" value="PGAM"/>
    <property type="match status" value="1"/>
</dbReference>
<dbReference type="Pfam" id="PF00300">
    <property type="entry name" value="His_Phos_1"/>
    <property type="match status" value="1"/>
</dbReference>
<dbReference type="Gene3D" id="3.40.50.1240">
    <property type="entry name" value="Phosphoglycerate mutase-like"/>
    <property type="match status" value="1"/>
</dbReference>
<name>A0A4Z0YKE8_9PEZI</name>
<dbReference type="InterPro" id="IPR013078">
    <property type="entry name" value="His_Pase_superF_clade-1"/>
</dbReference>
<evidence type="ECO:0000256" key="1">
    <source>
        <dbReference type="SAM" id="MobiDB-lite"/>
    </source>
</evidence>
<dbReference type="InterPro" id="IPR051710">
    <property type="entry name" value="Phosphatase_SH3-domain"/>
</dbReference>
<dbReference type="CDD" id="cd07067">
    <property type="entry name" value="HP_PGM_like"/>
    <property type="match status" value="1"/>
</dbReference>